<comment type="caution">
    <text evidence="2">The sequence shown here is derived from an EMBL/GenBank/DDBJ whole genome shotgun (WGS) entry which is preliminary data.</text>
</comment>
<dbReference type="EMBL" id="LJSN01000005">
    <property type="protein sequence ID" value="PNE36577.1"/>
    <property type="molecule type" value="Genomic_DNA"/>
</dbReference>
<reference evidence="3" key="1">
    <citation type="submission" date="2015-09" db="EMBL/GenBank/DDBJ databases">
        <authorList>
            <person name="Graham D.E."/>
            <person name="Mahan K.M."/>
            <person name="Klingeman D.M."/>
            <person name="Fida T."/>
            <person name="Giannone R.J."/>
            <person name="Hettich R.L."/>
            <person name="Parry R.J."/>
            <person name="Spain J.C."/>
        </authorList>
    </citation>
    <scope>NUCLEOTIDE SEQUENCE [LARGE SCALE GENOMIC DNA]</scope>
    <source>
        <strain evidence="3">JCM 4701</strain>
    </source>
</reference>
<dbReference type="Proteomes" id="UP000236047">
    <property type="component" value="Unassembled WGS sequence"/>
</dbReference>
<proteinExistence type="predicted"/>
<evidence type="ECO:0000313" key="2">
    <source>
        <dbReference type="EMBL" id="PNE36577.1"/>
    </source>
</evidence>
<gene>
    <name evidence="2" type="ORF">AOB60_41755</name>
</gene>
<protein>
    <submittedName>
        <fullName evidence="2">Uncharacterized protein</fullName>
    </submittedName>
</protein>
<sequence>MTTAPEGRSPRPGSARHHAPPPVARLAIAPHGEVTRRIDGVWWPHSTDLVSELPELLAALPFDWPRITHATVNGPGWPALPGRILVAGHVVRLRHTANRPGPDTVCLVSAGHGRWDLLILPPATPEPDAVRAMAEMARTGTPTPA</sequence>
<evidence type="ECO:0000313" key="3">
    <source>
        <dbReference type="Proteomes" id="UP000236047"/>
    </source>
</evidence>
<evidence type="ECO:0000256" key="1">
    <source>
        <dbReference type="SAM" id="MobiDB-lite"/>
    </source>
</evidence>
<dbReference type="InterPro" id="IPR046036">
    <property type="entry name" value="DUF5994"/>
</dbReference>
<organism evidence="2 3">
    <name type="scientific">Streptomyces noursei</name>
    <name type="common">Streptomyces albulus</name>
    <dbReference type="NCBI Taxonomy" id="1971"/>
    <lineage>
        <taxon>Bacteria</taxon>
        <taxon>Bacillati</taxon>
        <taxon>Actinomycetota</taxon>
        <taxon>Actinomycetes</taxon>
        <taxon>Kitasatosporales</taxon>
        <taxon>Streptomycetaceae</taxon>
        <taxon>Streptomyces</taxon>
    </lineage>
</organism>
<accession>A0A2N8P6G9</accession>
<name>A0A2N8P6G9_STRNR</name>
<keyword evidence="3" id="KW-1185">Reference proteome</keyword>
<dbReference type="AlphaFoldDB" id="A0A2N8P6G9"/>
<dbReference type="RefSeq" id="WP_039634926.1">
    <property type="nucleotide sequence ID" value="NZ_LJSN01000005.1"/>
</dbReference>
<dbReference type="Pfam" id="PF19457">
    <property type="entry name" value="DUF5994"/>
    <property type="match status" value="1"/>
</dbReference>
<feature type="region of interest" description="Disordered" evidence="1">
    <location>
        <begin position="1"/>
        <end position="23"/>
    </location>
</feature>